<dbReference type="EMBL" id="CAMGYJ010000002">
    <property type="protein sequence ID" value="CAI0380486.1"/>
    <property type="molecule type" value="Genomic_DNA"/>
</dbReference>
<reference evidence="1" key="1">
    <citation type="submission" date="2022-08" db="EMBL/GenBank/DDBJ databases">
        <authorList>
            <person name="Gutierrez-Valencia J."/>
        </authorList>
    </citation>
    <scope>NUCLEOTIDE SEQUENCE</scope>
</reference>
<dbReference type="Proteomes" id="UP001154282">
    <property type="component" value="Unassembled WGS sequence"/>
</dbReference>
<name>A0AAV0H637_9ROSI</name>
<protein>
    <submittedName>
        <fullName evidence="1">Uncharacterized protein</fullName>
    </submittedName>
</protein>
<gene>
    <name evidence="1" type="ORF">LITE_LOCUS2698</name>
</gene>
<organism evidence="1 2">
    <name type="scientific">Linum tenue</name>
    <dbReference type="NCBI Taxonomy" id="586396"/>
    <lineage>
        <taxon>Eukaryota</taxon>
        <taxon>Viridiplantae</taxon>
        <taxon>Streptophyta</taxon>
        <taxon>Embryophyta</taxon>
        <taxon>Tracheophyta</taxon>
        <taxon>Spermatophyta</taxon>
        <taxon>Magnoliopsida</taxon>
        <taxon>eudicotyledons</taxon>
        <taxon>Gunneridae</taxon>
        <taxon>Pentapetalae</taxon>
        <taxon>rosids</taxon>
        <taxon>fabids</taxon>
        <taxon>Malpighiales</taxon>
        <taxon>Linaceae</taxon>
        <taxon>Linum</taxon>
    </lineage>
</organism>
<proteinExistence type="predicted"/>
<accession>A0AAV0H637</accession>
<keyword evidence="2" id="KW-1185">Reference proteome</keyword>
<dbReference type="AlphaFoldDB" id="A0AAV0H637"/>
<evidence type="ECO:0000313" key="2">
    <source>
        <dbReference type="Proteomes" id="UP001154282"/>
    </source>
</evidence>
<sequence>VTYQQRKPVPSTAFLAPTVDVVIEGDEGELTTIQWKRTDMKTPCFERSKRKPEVLSGYVLSNTVTCKLDPLQKAIVEFSLGTRDENDSTEFVETVKCKVCRFHLLSLKRTVWLNRVIVEAFGYYLNDLKFTKNGKLTKCIFPMVFADKATANFKSGATITASLRMRHLPHLIEIQYLKLLTLKDSIM</sequence>
<feature type="non-terminal residue" evidence="1">
    <location>
        <position position="1"/>
    </location>
</feature>
<comment type="caution">
    <text evidence="1">The sequence shown here is derived from an EMBL/GenBank/DDBJ whole genome shotgun (WGS) entry which is preliminary data.</text>
</comment>
<evidence type="ECO:0000313" key="1">
    <source>
        <dbReference type="EMBL" id="CAI0380486.1"/>
    </source>
</evidence>